<dbReference type="Pfam" id="PF00004">
    <property type="entry name" value="AAA"/>
    <property type="match status" value="1"/>
</dbReference>
<feature type="domain" description="AAA+ ATPase" evidence="5">
    <location>
        <begin position="10"/>
        <end position="148"/>
    </location>
</feature>
<gene>
    <name evidence="6" type="ORF">IE077_004084</name>
</gene>
<dbReference type="InterPro" id="IPR003959">
    <property type="entry name" value="ATPase_AAA_core"/>
</dbReference>
<proteinExistence type="inferred from homology"/>
<dbReference type="Gene3D" id="1.10.8.60">
    <property type="match status" value="1"/>
</dbReference>
<comment type="similarity">
    <text evidence="1">Belongs to the activator 1 small subunits family.</text>
</comment>
<evidence type="ECO:0000256" key="1">
    <source>
        <dbReference type="ARBA" id="ARBA00005378"/>
    </source>
</evidence>
<dbReference type="SUPFAM" id="SSF52540">
    <property type="entry name" value="P-loop containing nucleoside triphosphate hydrolases"/>
    <property type="match status" value="1"/>
</dbReference>
<dbReference type="Gene3D" id="1.20.272.10">
    <property type="match status" value="1"/>
</dbReference>
<dbReference type="Gene3D" id="3.40.50.300">
    <property type="entry name" value="P-loop containing nucleotide triphosphate hydrolases"/>
    <property type="match status" value="1"/>
</dbReference>
<dbReference type="InterPro" id="IPR013748">
    <property type="entry name" value="Rep_factorC_C"/>
</dbReference>
<dbReference type="Pfam" id="PF21960">
    <property type="entry name" value="RCF1-5-like_lid"/>
    <property type="match status" value="1"/>
</dbReference>
<name>A0ABQ7J6V3_9APIC</name>
<comment type="caution">
    <text evidence="6">The sequence shown here is derived from an EMBL/GenBank/DDBJ whole genome shotgun (WGS) entry which is preliminary data.</text>
</comment>
<dbReference type="PANTHER" id="PTHR11669:SF20">
    <property type="entry name" value="REPLICATION FACTOR C SUBUNIT 4"/>
    <property type="match status" value="1"/>
</dbReference>
<evidence type="ECO:0000256" key="3">
    <source>
        <dbReference type="ARBA" id="ARBA00022741"/>
    </source>
</evidence>
<dbReference type="InterPro" id="IPR050238">
    <property type="entry name" value="DNA_Rep/Repair_Clamp_Loader"/>
</dbReference>
<keyword evidence="2" id="KW-0235">DNA replication</keyword>
<dbReference type="SMART" id="SM00382">
    <property type="entry name" value="AAA"/>
    <property type="match status" value="1"/>
</dbReference>
<dbReference type="InterPro" id="IPR047854">
    <property type="entry name" value="RFC_lid"/>
</dbReference>
<keyword evidence="3" id="KW-0547">Nucleotide-binding</keyword>
<dbReference type="Proteomes" id="UP000823046">
    <property type="component" value="Unassembled WGS sequence"/>
</dbReference>
<dbReference type="CDD" id="cd18140">
    <property type="entry name" value="HLD_clamp_RFC"/>
    <property type="match status" value="1"/>
</dbReference>
<evidence type="ECO:0000256" key="2">
    <source>
        <dbReference type="ARBA" id="ARBA00022705"/>
    </source>
</evidence>
<organism evidence="6 7">
    <name type="scientific">Cardiosporidium cionae</name>
    <dbReference type="NCBI Taxonomy" id="476202"/>
    <lineage>
        <taxon>Eukaryota</taxon>
        <taxon>Sar</taxon>
        <taxon>Alveolata</taxon>
        <taxon>Apicomplexa</taxon>
        <taxon>Aconoidasida</taxon>
        <taxon>Nephromycida</taxon>
        <taxon>Cardiosporidium</taxon>
    </lineage>
</organism>
<reference evidence="6 7" key="1">
    <citation type="journal article" date="2020" name="bioRxiv">
        <title>Metabolic contributions of an alphaproteobacterial endosymbiont in the apicomplexan Cardiosporidium cionae.</title>
        <authorList>
            <person name="Hunter E.S."/>
            <person name="Paight C.J."/>
            <person name="Lane C.E."/>
        </authorList>
    </citation>
    <scope>NUCLEOTIDE SEQUENCE [LARGE SCALE GENOMIC DNA]</scope>
    <source>
        <strain evidence="6">ESH_2018</strain>
    </source>
</reference>
<evidence type="ECO:0000259" key="5">
    <source>
        <dbReference type="SMART" id="SM00382"/>
    </source>
</evidence>
<keyword evidence="7" id="KW-1185">Reference proteome</keyword>
<dbReference type="PANTHER" id="PTHR11669">
    <property type="entry name" value="REPLICATION FACTOR C / DNA POLYMERASE III GAMMA-TAU SUBUNIT"/>
    <property type="match status" value="1"/>
</dbReference>
<evidence type="ECO:0000313" key="6">
    <source>
        <dbReference type="EMBL" id="KAF8819705.1"/>
    </source>
</evidence>
<dbReference type="InterPro" id="IPR027417">
    <property type="entry name" value="P-loop_NTPase"/>
</dbReference>
<dbReference type="SUPFAM" id="SSF48019">
    <property type="entry name" value="post-AAA+ oligomerization domain-like"/>
    <property type="match status" value="1"/>
</dbReference>
<protein>
    <submittedName>
        <fullName evidence="6">Replication factor C subunit 2</fullName>
    </submittedName>
</protein>
<evidence type="ECO:0000313" key="7">
    <source>
        <dbReference type="Proteomes" id="UP000823046"/>
    </source>
</evidence>
<dbReference type="EMBL" id="JADAQX010000631">
    <property type="protein sequence ID" value="KAF8819705.1"/>
    <property type="molecule type" value="Genomic_DNA"/>
</dbReference>
<keyword evidence="4" id="KW-0067">ATP-binding</keyword>
<dbReference type="InterPro" id="IPR003593">
    <property type="entry name" value="AAA+_ATPase"/>
</dbReference>
<dbReference type="InterPro" id="IPR008921">
    <property type="entry name" value="DNA_pol3_clamp-load_cplx_C"/>
</dbReference>
<accession>A0ABQ7J6V3</accession>
<dbReference type="Pfam" id="PF08542">
    <property type="entry name" value="Rep_fac_C"/>
    <property type="match status" value="1"/>
</dbReference>
<sequence>MLKNVISEGNMPHLLFYGPPGTGKTSAVLALAHELFGKEDIKERVLELNASDDRGIAVVREKIKMYTRTNIAKGKINSETGKEMHPWKIVILDEADMMTPDAQAALRRIIEAFSKSTRFVIICNYVHKIIDPLFSRCSSYRFQTISPEAQKSRLLYICNQENLEISDQVLDAILKVSQGDLRRGVTLLQSAHTLFDVVTDREVYEVAGYPPDNVISNLLQACSLSLDAVSEAVDSIVAEGWDVSTILKEMVQQIAGMYISDSQKAKICFDISNKDFALIRGAGEYLQLMSLCINIYRIFKEDTS</sequence>
<dbReference type="CDD" id="cd00009">
    <property type="entry name" value="AAA"/>
    <property type="match status" value="1"/>
</dbReference>
<evidence type="ECO:0000256" key="4">
    <source>
        <dbReference type="ARBA" id="ARBA00022840"/>
    </source>
</evidence>